<reference evidence="3 4" key="1">
    <citation type="submission" date="2018-11" db="EMBL/GenBank/DDBJ databases">
        <authorList>
            <person name="Wuyts S."/>
        </authorList>
    </citation>
    <scope>NUCLEOTIDE SEQUENCE [LARGE SCALE GENOMIC DNA]</scope>
    <source>
        <strain evidence="3">Lactobacillus mudanjiangensis AMBF249</strain>
    </source>
</reference>
<keyword evidence="4" id="KW-1185">Reference proteome</keyword>
<evidence type="ECO:0000256" key="1">
    <source>
        <dbReference type="SAM" id="MobiDB-lite"/>
    </source>
</evidence>
<dbReference type="AlphaFoldDB" id="A0A660E3W3"/>
<proteinExistence type="predicted"/>
<evidence type="ECO:0000256" key="2">
    <source>
        <dbReference type="SAM" id="SignalP"/>
    </source>
</evidence>
<organism evidence="3 4">
    <name type="scientific">Lactiplantibacillus mudanjiangensis</name>
    <dbReference type="NCBI Taxonomy" id="1296538"/>
    <lineage>
        <taxon>Bacteria</taxon>
        <taxon>Bacillati</taxon>
        <taxon>Bacillota</taxon>
        <taxon>Bacilli</taxon>
        <taxon>Lactobacillales</taxon>
        <taxon>Lactobacillaceae</taxon>
        <taxon>Lactiplantibacillus</taxon>
    </lineage>
</organism>
<feature type="region of interest" description="Disordered" evidence="1">
    <location>
        <begin position="225"/>
        <end position="250"/>
    </location>
</feature>
<dbReference type="RefSeq" id="WP_130845954.1">
    <property type="nucleotide sequence ID" value="NZ_BJDY01000007.1"/>
</dbReference>
<keyword evidence="2" id="KW-0732">Signal</keyword>
<dbReference type="OrthoDB" id="2329980at2"/>
<feature type="signal peptide" evidence="2">
    <location>
        <begin position="1"/>
        <end position="26"/>
    </location>
</feature>
<name>A0A660E3W3_9LACO</name>
<protein>
    <submittedName>
        <fullName evidence="3">Uncharacterized protein</fullName>
    </submittedName>
</protein>
<dbReference type="Proteomes" id="UP000289996">
    <property type="component" value="Unassembled WGS sequence"/>
</dbReference>
<dbReference type="EMBL" id="UYIG01000185">
    <property type="protein sequence ID" value="VDG30300.1"/>
    <property type="molecule type" value="Genomic_DNA"/>
</dbReference>
<feature type="compositionally biased region" description="Low complexity" evidence="1">
    <location>
        <begin position="233"/>
        <end position="244"/>
    </location>
</feature>
<accession>A0A660E3W3</accession>
<evidence type="ECO:0000313" key="3">
    <source>
        <dbReference type="EMBL" id="VDG30300.1"/>
    </source>
</evidence>
<gene>
    <name evidence="3" type="ORF">MUDAN_MDHGFNIF_01851</name>
</gene>
<feature type="chain" id="PRO_5025067925" evidence="2">
    <location>
        <begin position="27"/>
        <end position="433"/>
    </location>
</feature>
<evidence type="ECO:0000313" key="4">
    <source>
        <dbReference type="Proteomes" id="UP000289996"/>
    </source>
</evidence>
<sequence length="433" mass="50764">MKLGKTVLMLVATLGISSAMTQVAQAKTGYHRTKTTAIKSKLFYAKGTKGATYQRNGSLTNFKFKKSQLLKNHQHTTWAASSKTYIKIHGKNRLYYYVHNADLHAQGWVWSGYLKAGRDGQIDFRELKGTPKKFVMAQPGKVYQLGENPFNIHFSHGKLLNAKMTYLRTKTGIIYLQNKPYRYYYVISADKKVKGWVWHKYLKAGQFTEHNVNPSAKPVQIEASQVVSGGSQTKPTETMKPTKPTETDEIEEPEEVYSEWAKDDGKRERLVVKSNDMQRYIFRGGHYQLGLYWLEQSFMSTDGTEKLRQFNDLSYRIDESSPYKRKYYYYGIENKKEYKIDYLNSEKMVLINGDILYDESLDNMVSINPPKKHLKYRGEELKFSDVEGDYPVWFQYNVKRNDFTLWRYNRITQDWDNSGQHTNHIDHHYFDRD</sequence>